<name>A0A6G0RED7_9STRA</name>
<dbReference type="AlphaFoldDB" id="A0A6G0RED7"/>
<dbReference type="EMBL" id="QXFY01001049">
    <property type="protein sequence ID" value="KAE9330043.1"/>
    <property type="molecule type" value="Genomic_DNA"/>
</dbReference>
<reference evidence="1 2" key="1">
    <citation type="submission" date="2018-09" db="EMBL/GenBank/DDBJ databases">
        <title>Genomic investigation of the strawberry pathogen Phytophthora fragariae indicates pathogenicity is determined by transcriptional variation in three key races.</title>
        <authorList>
            <person name="Adams T.M."/>
            <person name="Armitage A.D."/>
            <person name="Sobczyk M.K."/>
            <person name="Bates H.J."/>
            <person name="Dunwell J.M."/>
            <person name="Nellist C.F."/>
            <person name="Harrison R.J."/>
        </authorList>
    </citation>
    <scope>NUCLEOTIDE SEQUENCE [LARGE SCALE GENOMIC DNA]</scope>
    <source>
        <strain evidence="1 2">NOV-77</strain>
    </source>
</reference>
<dbReference type="Proteomes" id="UP000486351">
    <property type="component" value="Unassembled WGS sequence"/>
</dbReference>
<comment type="caution">
    <text evidence="1">The sequence shown here is derived from an EMBL/GenBank/DDBJ whole genome shotgun (WGS) entry which is preliminary data.</text>
</comment>
<proteinExistence type="predicted"/>
<evidence type="ECO:0000313" key="2">
    <source>
        <dbReference type="Proteomes" id="UP000486351"/>
    </source>
</evidence>
<organism evidence="1 2">
    <name type="scientific">Phytophthora fragariae</name>
    <dbReference type="NCBI Taxonomy" id="53985"/>
    <lineage>
        <taxon>Eukaryota</taxon>
        <taxon>Sar</taxon>
        <taxon>Stramenopiles</taxon>
        <taxon>Oomycota</taxon>
        <taxon>Peronosporomycetes</taxon>
        <taxon>Peronosporales</taxon>
        <taxon>Peronosporaceae</taxon>
        <taxon>Phytophthora</taxon>
    </lineage>
</organism>
<sequence length="51" mass="6045">MGPKVNTLVEAVRNDRLEVACWVYRTEHTREFIQYSNAGRSRVMPRTFEMV</sequence>
<accession>A0A6G0RED7</accession>
<protein>
    <submittedName>
        <fullName evidence="1">Uncharacterized protein</fullName>
    </submittedName>
</protein>
<gene>
    <name evidence="1" type="ORF">PF008_g15806</name>
</gene>
<evidence type="ECO:0000313" key="1">
    <source>
        <dbReference type="EMBL" id="KAE9330043.1"/>
    </source>
</evidence>